<name>A0A9D2G1M1_9LACT</name>
<protein>
    <submittedName>
        <fullName evidence="2">Heavy-metal-associated domain-containing protein</fullName>
    </submittedName>
</protein>
<gene>
    <name evidence="2" type="ORF">H9808_06530</name>
</gene>
<feature type="domain" description="HMA" evidence="1">
    <location>
        <begin position="1"/>
        <end position="66"/>
    </location>
</feature>
<accession>A0A9D2G1M1</accession>
<dbReference type="SUPFAM" id="SSF55008">
    <property type="entry name" value="HMA, heavy metal-associated domain"/>
    <property type="match status" value="1"/>
</dbReference>
<comment type="caution">
    <text evidence="2">The sequence shown here is derived from an EMBL/GenBank/DDBJ whole genome shotgun (WGS) entry which is preliminary data.</text>
</comment>
<dbReference type="Proteomes" id="UP000824106">
    <property type="component" value="Unassembled WGS sequence"/>
</dbReference>
<dbReference type="Gene3D" id="3.30.70.100">
    <property type="match status" value="1"/>
</dbReference>
<dbReference type="Pfam" id="PF00403">
    <property type="entry name" value="HMA"/>
    <property type="match status" value="1"/>
</dbReference>
<reference evidence="2" key="2">
    <citation type="submission" date="2021-04" db="EMBL/GenBank/DDBJ databases">
        <authorList>
            <person name="Gilroy R."/>
        </authorList>
    </citation>
    <scope>NUCLEOTIDE SEQUENCE</scope>
    <source>
        <strain evidence="2">CHK169-4300</strain>
    </source>
</reference>
<evidence type="ECO:0000259" key="1">
    <source>
        <dbReference type="PROSITE" id="PS50846"/>
    </source>
</evidence>
<dbReference type="EMBL" id="DXAZ01000103">
    <property type="protein sequence ID" value="HIZ71404.1"/>
    <property type="molecule type" value="Genomic_DNA"/>
</dbReference>
<evidence type="ECO:0000313" key="3">
    <source>
        <dbReference type="Proteomes" id="UP000824106"/>
    </source>
</evidence>
<dbReference type="InterPro" id="IPR006121">
    <property type="entry name" value="HMA_dom"/>
</dbReference>
<dbReference type="InterPro" id="IPR036163">
    <property type="entry name" value="HMA_dom_sf"/>
</dbReference>
<dbReference type="GO" id="GO:0046872">
    <property type="term" value="F:metal ion binding"/>
    <property type="evidence" value="ECO:0007669"/>
    <property type="project" value="InterPro"/>
</dbReference>
<organism evidence="2 3">
    <name type="scientific">Candidatus Atopostipes pullistercoris</name>
    <dbReference type="NCBI Taxonomy" id="2838467"/>
    <lineage>
        <taxon>Bacteria</taxon>
        <taxon>Bacillati</taxon>
        <taxon>Bacillota</taxon>
        <taxon>Bacilli</taxon>
        <taxon>Lactobacillales</taxon>
        <taxon>Carnobacteriaceae</taxon>
        <taxon>Atopostipes</taxon>
    </lineage>
</organism>
<dbReference type="PROSITE" id="PS50846">
    <property type="entry name" value="HMA_2"/>
    <property type="match status" value="1"/>
</dbReference>
<dbReference type="CDD" id="cd00371">
    <property type="entry name" value="HMA"/>
    <property type="match status" value="1"/>
</dbReference>
<evidence type="ECO:0000313" key="2">
    <source>
        <dbReference type="EMBL" id="HIZ71404.1"/>
    </source>
</evidence>
<reference evidence="2" key="1">
    <citation type="journal article" date="2021" name="PeerJ">
        <title>Extensive microbial diversity within the chicken gut microbiome revealed by metagenomics and culture.</title>
        <authorList>
            <person name="Gilroy R."/>
            <person name="Ravi A."/>
            <person name="Getino M."/>
            <person name="Pursley I."/>
            <person name="Horton D.L."/>
            <person name="Alikhan N.F."/>
            <person name="Baker D."/>
            <person name="Gharbi K."/>
            <person name="Hall N."/>
            <person name="Watson M."/>
            <person name="Adriaenssens E.M."/>
            <person name="Foster-Nyarko E."/>
            <person name="Jarju S."/>
            <person name="Secka A."/>
            <person name="Antonio M."/>
            <person name="Oren A."/>
            <person name="Chaudhuri R.R."/>
            <person name="La Ragione R."/>
            <person name="Hildebrand F."/>
            <person name="Pallen M.J."/>
        </authorList>
    </citation>
    <scope>NUCLEOTIDE SEQUENCE</scope>
    <source>
        <strain evidence="2">CHK169-4300</strain>
    </source>
</reference>
<sequence length="66" mass="7331">MKQEVTIQGMTCQGCANAVKTKFEKIKGVDSVEVDLENNLATLITELEIPKDSLQTDLEDTNYKVV</sequence>
<proteinExistence type="predicted"/>
<dbReference type="AlphaFoldDB" id="A0A9D2G1M1"/>